<comment type="similarity">
    <text evidence="2">Belongs to the ABC transporter superfamily. ABCC family. Conjugate transporter (TC 3.A.1.208) subfamily.</text>
</comment>
<evidence type="ECO:0000259" key="12">
    <source>
        <dbReference type="PROSITE" id="PS50929"/>
    </source>
</evidence>
<dbReference type="CDD" id="cd18597">
    <property type="entry name" value="ABC_6TM_YOR1_D1_like"/>
    <property type="match status" value="1"/>
</dbReference>
<dbReference type="CDD" id="cd18606">
    <property type="entry name" value="ABC_6TM_YOR1_D2_like"/>
    <property type="match status" value="1"/>
</dbReference>
<feature type="transmembrane region" description="Helical" evidence="10">
    <location>
        <begin position="872"/>
        <end position="898"/>
    </location>
</feature>
<dbReference type="InterPro" id="IPR050173">
    <property type="entry name" value="ABC_transporter_C-like"/>
</dbReference>
<dbReference type="Pfam" id="PF00664">
    <property type="entry name" value="ABC_membrane"/>
    <property type="match status" value="2"/>
</dbReference>
<dbReference type="InterPro" id="IPR011527">
    <property type="entry name" value="ABC1_TM_dom"/>
</dbReference>
<evidence type="ECO:0000256" key="2">
    <source>
        <dbReference type="ARBA" id="ARBA00009726"/>
    </source>
</evidence>
<dbReference type="PROSITE" id="PS50929">
    <property type="entry name" value="ABC_TM1F"/>
    <property type="match status" value="2"/>
</dbReference>
<dbReference type="InterPro" id="IPR036640">
    <property type="entry name" value="ABC1_TM_sf"/>
</dbReference>
<dbReference type="Gene3D" id="3.40.50.300">
    <property type="entry name" value="P-loop containing nucleotide triphosphate hydrolases"/>
    <property type="match status" value="2"/>
</dbReference>
<dbReference type="InterPro" id="IPR003593">
    <property type="entry name" value="AAA+_ATPase"/>
</dbReference>
<feature type="transmembrane region" description="Helical" evidence="10">
    <location>
        <begin position="374"/>
        <end position="397"/>
    </location>
</feature>
<evidence type="ECO:0000259" key="11">
    <source>
        <dbReference type="PROSITE" id="PS50893"/>
    </source>
</evidence>
<feature type="transmembrane region" description="Helical" evidence="10">
    <location>
        <begin position="189"/>
        <end position="207"/>
    </location>
</feature>
<feature type="transmembrane region" description="Helical" evidence="10">
    <location>
        <begin position="269"/>
        <end position="290"/>
    </location>
</feature>
<evidence type="ECO:0000256" key="9">
    <source>
        <dbReference type="SAM" id="MobiDB-lite"/>
    </source>
</evidence>
<dbReference type="Gene3D" id="1.20.1560.10">
    <property type="entry name" value="ABC transporter type 1, transmembrane domain"/>
    <property type="match status" value="2"/>
</dbReference>
<evidence type="ECO:0000313" key="14">
    <source>
        <dbReference type="Proteomes" id="UP000189513"/>
    </source>
</evidence>
<keyword evidence="5" id="KW-0547">Nucleotide-binding</keyword>
<evidence type="ECO:0000256" key="10">
    <source>
        <dbReference type="SAM" id="Phobius"/>
    </source>
</evidence>
<keyword evidence="4 10" id="KW-0812">Transmembrane</keyword>
<evidence type="ECO:0000256" key="1">
    <source>
        <dbReference type="ARBA" id="ARBA00004141"/>
    </source>
</evidence>
<dbReference type="FunFam" id="1.20.1560.10:FF:000010">
    <property type="entry name" value="Multidrug resistance-associated ABC transporter"/>
    <property type="match status" value="1"/>
</dbReference>
<evidence type="ECO:0000256" key="6">
    <source>
        <dbReference type="ARBA" id="ARBA00022840"/>
    </source>
</evidence>
<keyword evidence="8 10" id="KW-0472">Membrane</keyword>
<dbReference type="InterPro" id="IPR027417">
    <property type="entry name" value="P-loop_NTPase"/>
</dbReference>
<dbReference type="GO" id="GO:0005886">
    <property type="term" value="C:plasma membrane"/>
    <property type="evidence" value="ECO:0007669"/>
    <property type="project" value="TreeGrafter"/>
</dbReference>
<feature type="domain" description="ABC transporter" evidence="11">
    <location>
        <begin position="1152"/>
        <end position="1399"/>
    </location>
</feature>
<reference evidence="14" key="1">
    <citation type="journal article" date="2017" name="Genome Announc.">
        <title>Genome sequences of Cyberlindnera fabianii 65, Pichia kudriavzevii 129, and Saccharomyces cerevisiae 131 isolated from fermented masau fruits in Zimbabwe.</title>
        <authorList>
            <person name="van Rijswijck I.M.H."/>
            <person name="Derks M.F.L."/>
            <person name="Abee T."/>
            <person name="de Ridder D."/>
            <person name="Smid E.J."/>
        </authorList>
    </citation>
    <scope>NUCLEOTIDE SEQUENCE [LARGE SCALE GENOMIC DNA]</scope>
    <source>
        <strain evidence="14">65</strain>
    </source>
</reference>
<dbReference type="GO" id="GO:0005524">
    <property type="term" value="F:ATP binding"/>
    <property type="evidence" value="ECO:0007669"/>
    <property type="project" value="UniProtKB-KW"/>
</dbReference>
<feature type="compositionally biased region" description="Basic and acidic residues" evidence="9">
    <location>
        <begin position="497"/>
        <end position="512"/>
    </location>
</feature>
<sequence>MAKDGIVTSTEAPLKDAESGQLVLERRLLTPLLSKKVPPIPTDEERKFYPFKKANPISKVFFWWLNPIMNVGYKRTLTPQDLFKLTPDMTIDHTYEKFDRYLTKIVEKDRAAALKKDPSLTPEDLERREYPKFAIIKALFLTFKWEYSTAIMFKVFADVCGVCNPLLSKELIKFVSRKTLNADIAVNDGVGYAFGCTLLLAFSGIFINQFLHLSITTGAHCKGILTTALLKKSFRADAETRHKFTSGRITSLMSTDLARIDLAIGLQPFGWTFPIPVIIAIALLIVNIGVASLAGIAVFIISILVIGGSAKALLKMRRGANKFTDKRISLMREILQSMKMIKYYSWEDAYESSVVEQRNSEVGVILKMQSIRNFLLAFSISLPSFTSMIAFLVLYGISSNRNPANIFPSISLFGSLAQQTMMLPMALATGTDAMIGLNRVREFLQSGVDLEDPEAPQGNDQDSQDANVEKLPEDVALSVKNATFIWETFDDEEDEGADKPKADTATEKKDSDIATPATSTKDTHSDSELKNTASSTEEEGHESYTKSVFEGFHNINLDVKKGEFVIVTGAIGSGKSSLLIALAGFMKQTGGTLTAAEDVLLCGAPWVQNTTVRENITFGLPYEEERYERVIDACALRDDLKLFAGGDLTEIGERGITLSGGQKARINLARAVYADKSIVLFDDVLSAVDARVGKHIIDDCFGEYMKGKTRVLATHQLSLVDKADRVVFLNGDGTLHIGTVEELLTSNEGFIKLMEFSKKSSEDDEEEDEDIDEEEQEIIALQKSQSLAVIQSKKNNNDAAAGVLVNEEERAKNKISSKVYTEYLREGGGILGKFAAPIAILLLILDVFTTIFINVWLSFWITYKWKNRSDGFYIGFYVMFVVLNICFIASCFVLLGYISTTSARELNLKAMRRILHAPMAYLDVTPMGRILNRFTKDTDVLDNELGEQLRLFLHPTAFVIGVIILCIIYLPWFALVIPPLLVVFSCVTSYYQSSSREVKRLEAVQRSFVYNNFNEVLNGMSTLKAYRATSRFLKKNNVSVDRMNEAYFVVIANQRWISIHMDMVAVCLLFVVAMLAVTRQFSISAASAGLVVTYVMQIGGLMSLIMRAYTTVENEMNSVERLCQYANDLVQEKPYRINETKPSPSWPESGSIEFEGVSLRYRDGLPLVLRNLTLAVAGGEKIGICGRTGAGKSSIMTALYRLSELAEGRILIDGLDISKMGLFELRSKLSIIPQDPVLFQGTIRRNLDPFGESDDQHLWDSLRRAGLIDSSVLATIKAQGKEDKNFHKFHLDQAVEDDGSNFSLGERQLLALARALVRNSRILILDEATSSVDYETDAKIQSTIKSEFSECTILCIAHRLKTILDYDKILVLEAGEIEEFGTPMTLYENDGIFRQMCDRSDITREDFVHDL</sequence>
<gene>
    <name evidence="13" type="ORF">BON22_0558</name>
</gene>
<name>A0A1V2LDZ3_CYBFA</name>
<dbReference type="Pfam" id="PF00005">
    <property type="entry name" value="ABC_tran"/>
    <property type="match status" value="2"/>
</dbReference>
<dbReference type="EMBL" id="MPUK01000001">
    <property type="protein sequence ID" value="ONH69301.1"/>
    <property type="molecule type" value="Genomic_DNA"/>
</dbReference>
<dbReference type="PROSITE" id="PS00211">
    <property type="entry name" value="ABC_TRANSPORTER_1"/>
    <property type="match status" value="2"/>
</dbReference>
<evidence type="ECO:0000256" key="3">
    <source>
        <dbReference type="ARBA" id="ARBA00022448"/>
    </source>
</evidence>
<evidence type="ECO:0000256" key="4">
    <source>
        <dbReference type="ARBA" id="ARBA00022692"/>
    </source>
</evidence>
<feature type="region of interest" description="Disordered" evidence="9">
    <location>
        <begin position="489"/>
        <end position="544"/>
    </location>
</feature>
<comment type="caution">
    <text evidence="13">The sequence shown here is derived from an EMBL/GenBank/DDBJ whole genome shotgun (WGS) entry which is preliminary data.</text>
</comment>
<dbReference type="GO" id="GO:0008559">
    <property type="term" value="F:ABC-type xenobiotic transporter activity"/>
    <property type="evidence" value="ECO:0007669"/>
    <property type="project" value="TreeGrafter"/>
</dbReference>
<evidence type="ECO:0000313" key="13">
    <source>
        <dbReference type="EMBL" id="ONH69301.1"/>
    </source>
</evidence>
<dbReference type="InterPro" id="IPR003439">
    <property type="entry name" value="ABC_transporter-like_ATP-bd"/>
</dbReference>
<feature type="domain" description="ABC transporter" evidence="11">
    <location>
        <begin position="527"/>
        <end position="756"/>
    </location>
</feature>
<evidence type="ECO:0000256" key="5">
    <source>
        <dbReference type="ARBA" id="ARBA00022741"/>
    </source>
</evidence>
<dbReference type="FunFam" id="3.40.50.300:FF:000565">
    <property type="entry name" value="ABC bile acid transporter"/>
    <property type="match status" value="1"/>
</dbReference>
<dbReference type="PROSITE" id="PS50893">
    <property type="entry name" value="ABC_TRANSPORTER_2"/>
    <property type="match status" value="2"/>
</dbReference>
<organism evidence="13 14">
    <name type="scientific">Cyberlindnera fabianii</name>
    <name type="common">Yeast</name>
    <name type="synonym">Hansenula fabianii</name>
    <dbReference type="NCBI Taxonomy" id="36022"/>
    <lineage>
        <taxon>Eukaryota</taxon>
        <taxon>Fungi</taxon>
        <taxon>Dikarya</taxon>
        <taxon>Ascomycota</taxon>
        <taxon>Saccharomycotina</taxon>
        <taxon>Saccharomycetes</taxon>
        <taxon>Phaffomycetales</taxon>
        <taxon>Phaffomycetaceae</taxon>
        <taxon>Cyberlindnera</taxon>
    </lineage>
</organism>
<keyword evidence="6" id="KW-0067">ATP-binding</keyword>
<dbReference type="PANTHER" id="PTHR24223">
    <property type="entry name" value="ATP-BINDING CASSETTE SUB-FAMILY C"/>
    <property type="match status" value="1"/>
</dbReference>
<comment type="subcellular location">
    <subcellularLocation>
        <location evidence="1">Membrane</location>
        <topology evidence="1">Multi-pass membrane protein</topology>
    </subcellularLocation>
</comment>
<keyword evidence="14" id="KW-1185">Reference proteome</keyword>
<feature type="transmembrane region" description="Helical" evidence="10">
    <location>
        <begin position="1083"/>
        <end position="1106"/>
    </location>
</feature>
<feature type="transmembrane region" description="Helical" evidence="10">
    <location>
        <begin position="1056"/>
        <end position="1077"/>
    </location>
</feature>
<dbReference type="VEuPathDB" id="FungiDB:BON22_0558"/>
<dbReference type="PANTHER" id="PTHR24223:SF456">
    <property type="entry name" value="MULTIDRUG RESISTANCE-ASSOCIATED PROTEIN LETHAL(2)03659"/>
    <property type="match status" value="1"/>
</dbReference>
<dbReference type="InterPro" id="IPR017871">
    <property type="entry name" value="ABC_transporter-like_CS"/>
</dbReference>
<dbReference type="SUPFAM" id="SSF52540">
    <property type="entry name" value="P-loop containing nucleoside triphosphate hydrolases"/>
    <property type="match status" value="2"/>
</dbReference>
<proteinExistence type="inferred from homology"/>
<dbReference type="CDD" id="cd03244">
    <property type="entry name" value="ABCC_MRP_domain2"/>
    <property type="match status" value="1"/>
</dbReference>
<feature type="domain" description="ABC transmembrane type-1" evidence="12">
    <location>
        <begin position="838"/>
        <end position="1114"/>
    </location>
</feature>
<feature type="domain" description="ABC transmembrane type-1" evidence="12">
    <location>
        <begin position="150"/>
        <end position="432"/>
    </location>
</feature>
<accession>A0A1V2LDZ3</accession>
<dbReference type="SUPFAM" id="SSF90123">
    <property type="entry name" value="ABC transporter transmembrane region"/>
    <property type="match status" value="2"/>
</dbReference>
<dbReference type="FunFam" id="3.40.50.300:FF:001750">
    <property type="entry name" value="ATP-binding cassette transporter"/>
    <property type="match status" value="1"/>
</dbReference>
<dbReference type="SMART" id="SM00382">
    <property type="entry name" value="AAA"/>
    <property type="match status" value="2"/>
</dbReference>
<evidence type="ECO:0000256" key="8">
    <source>
        <dbReference type="ARBA" id="ARBA00023136"/>
    </source>
</evidence>
<keyword evidence="7 10" id="KW-1133">Transmembrane helix</keyword>
<dbReference type="OMA" id="QVTDAWT"/>
<feature type="transmembrane region" description="Helical" evidence="10">
    <location>
        <begin position="958"/>
        <end position="991"/>
    </location>
</feature>
<keyword evidence="3" id="KW-0813">Transport</keyword>
<dbReference type="GO" id="GO:0016887">
    <property type="term" value="F:ATP hydrolysis activity"/>
    <property type="evidence" value="ECO:0007669"/>
    <property type="project" value="InterPro"/>
</dbReference>
<feature type="transmembrane region" description="Helical" evidence="10">
    <location>
        <begin position="834"/>
        <end position="860"/>
    </location>
</feature>
<evidence type="ECO:0000256" key="7">
    <source>
        <dbReference type="ARBA" id="ARBA00022989"/>
    </source>
</evidence>
<dbReference type="CDD" id="cd03250">
    <property type="entry name" value="ABCC_MRP_domain1"/>
    <property type="match status" value="1"/>
</dbReference>
<dbReference type="Proteomes" id="UP000189513">
    <property type="component" value="Unassembled WGS sequence"/>
</dbReference>
<dbReference type="STRING" id="36022.A0A1V2LDZ3"/>
<protein>
    <submittedName>
        <fullName evidence="13">Oligomycin resistance ATP-dependent permease YOR1</fullName>
    </submittedName>
</protein>